<proteinExistence type="predicted"/>
<protein>
    <submittedName>
        <fullName evidence="1">Uncharacterized protein</fullName>
    </submittedName>
</protein>
<organism evidence="1">
    <name type="scientific">Myoviridae sp. ct0f722</name>
    <dbReference type="NCBI Taxonomy" id="2827599"/>
    <lineage>
        <taxon>Viruses</taxon>
        <taxon>Duplodnaviria</taxon>
        <taxon>Heunggongvirae</taxon>
        <taxon>Uroviricota</taxon>
        <taxon>Caudoviricetes</taxon>
    </lineage>
</organism>
<sequence length="96" mass="11525">MDRNEFLEKMEKVLNPYHFTRTDELFVFEVNLRTMRRKMEVLLLEGADITNEPEVPMAQLSIRLYTDDSYDGGIDVMAEYDDFNWLIKHVTDIFER</sequence>
<reference evidence="1" key="1">
    <citation type="journal article" date="2021" name="Proc. Natl. Acad. Sci. U.S.A.">
        <title>A Catalog of Tens of Thousands of Viruses from Human Metagenomes Reveals Hidden Associations with Chronic Diseases.</title>
        <authorList>
            <person name="Tisza M.J."/>
            <person name="Buck C.B."/>
        </authorList>
    </citation>
    <scope>NUCLEOTIDE SEQUENCE</scope>
    <source>
        <strain evidence="1">Ct0f722</strain>
    </source>
</reference>
<dbReference type="EMBL" id="BK015890">
    <property type="protein sequence ID" value="DAD71995.1"/>
    <property type="molecule type" value="Genomic_DNA"/>
</dbReference>
<name>A0A8S5LQ76_9CAUD</name>
<evidence type="ECO:0000313" key="1">
    <source>
        <dbReference type="EMBL" id="DAD71995.1"/>
    </source>
</evidence>
<accession>A0A8S5LQ76</accession>